<dbReference type="EMBL" id="CAKXAJ010024784">
    <property type="protein sequence ID" value="CAH2230205.1"/>
    <property type="molecule type" value="Genomic_DNA"/>
</dbReference>
<evidence type="ECO:0000313" key="2">
    <source>
        <dbReference type="Proteomes" id="UP000838756"/>
    </source>
</evidence>
<accession>A0A8S4R7B4</accession>
<gene>
    <name evidence="1" type="primary">jg7911</name>
    <name evidence="1" type="ORF">PAEG_LOCUS9459</name>
</gene>
<organism evidence="1 2">
    <name type="scientific">Pararge aegeria aegeria</name>
    <dbReference type="NCBI Taxonomy" id="348720"/>
    <lineage>
        <taxon>Eukaryota</taxon>
        <taxon>Metazoa</taxon>
        <taxon>Ecdysozoa</taxon>
        <taxon>Arthropoda</taxon>
        <taxon>Hexapoda</taxon>
        <taxon>Insecta</taxon>
        <taxon>Pterygota</taxon>
        <taxon>Neoptera</taxon>
        <taxon>Endopterygota</taxon>
        <taxon>Lepidoptera</taxon>
        <taxon>Glossata</taxon>
        <taxon>Ditrysia</taxon>
        <taxon>Papilionoidea</taxon>
        <taxon>Nymphalidae</taxon>
        <taxon>Satyrinae</taxon>
        <taxon>Satyrini</taxon>
        <taxon>Parargina</taxon>
        <taxon>Pararge</taxon>
    </lineage>
</organism>
<reference evidence="1" key="1">
    <citation type="submission" date="2022-03" db="EMBL/GenBank/DDBJ databases">
        <authorList>
            <person name="Lindestad O."/>
        </authorList>
    </citation>
    <scope>NUCLEOTIDE SEQUENCE</scope>
</reference>
<protein>
    <submittedName>
        <fullName evidence="1">Jg7911 protein</fullName>
    </submittedName>
</protein>
<evidence type="ECO:0000313" key="1">
    <source>
        <dbReference type="EMBL" id="CAH2230205.1"/>
    </source>
</evidence>
<sequence length="82" mass="9493">MGNENSLPMELCSNSRVNCIDFKVENCECVVSLADVISMLTHRTYTPQIQNNFLIYQPKYAFSRQSNKKLAHGYLWLNVAKY</sequence>
<proteinExistence type="predicted"/>
<dbReference type="Proteomes" id="UP000838756">
    <property type="component" value="Unassembled WGS sequence"/>
</dbReference>
<keyword evidence="2" id="KW-1185">Reference proteome</keyword>
<dbReference type="AlphaFoldDB" id="A0A8S4R7B4"/>
<name>A0A8S4R7B4_9NEOP</name>
<comment type="caution">
    <text evidence="1">The sequence shown here is derived from an EMBL/GenBank/DDBJ whole genome shotgun (WGS) entry which is preliminary data.</text>
</comment>